<reference evidence="1" key="1">
    <citation type="submission" date="2020-05" db="EMBL/GenBank/DDBJ databases">
        <authorList>
            <person name="Chiriac C."/>
            <person name="Salcher M."/>
            <person name="Ghai R."/>
            <person name="Kavagutti S V."/>
        </authorList>
    </citation>
    <scope>NUCLEOTIDE SEQUENCE</scope>
</reference>
<evidence type="ECO:0000313" key="1">
    <source>
        <dbReference type="EMBL" id="CAB4704110.1"/>
    </source>
</evidence>
<dbReference type="AlphaFoldDB" id="A0A6J6PX15"/>
<proteinExistence type="predicted"/>
<sequence>MRVGGYVELHLGRLALFLALHFADGLGDHLAIQVVTNSSDVATLRLAEQVAGAANLEVAHRDLEAAAEVGGFADGLETFVRLFGEGLVAGVEQVGVGARPAATNAAAQLMHLAEAEEVGALDNQRVHRGHVDAALDDGGAHQHVEAALPKIEHHLFERAFVHLAVGNGDACLGDEFAKPLSAGLDGLNPVVHPEHLALAQQFAPKRLDSDSFVVFAHEGENGLAVGWGSLQQRQIADANQAHFEGARNGRGGEREYVDVHLEFLHHLFVLHAETLLFVDDQQAEIFEAHAFLQQTMSADDTVDLAGGEAIDDLLRLCSGEEAAEHLDANRVASKAIGECVAVLCGEQCGGRHHRHLLAILDCLERGANRNFGLAESHVAAYQTVHREGPLHVGFGVFDGLTLVGCLYERKGVFHVVLPWRVATECVTLGVDPALIQHHQLLRDLAHG</sequence>
<protein>
    <submittedName>
        <fullName evidence="1">Unannotated protein</fullName>
    </submittedName>
</protein>
<accession>A0A6J6PX15</accession>
<dbReference type="EMBL" id="CAEZXM010000284">
    <property type="protein sequence ID" value="CAB4704110.1"/>
    <property type="molecule type" value="Genomic_DNA"/>
</dbReference>
<organism evidence="1">
    <name type="scientific">freshwater metagenome</name>
    <dbReference type="NCBI Taxonomy" id="449393"/>
    <lineage>
        <taxon>unclassified sequences</taxon>
        <taxon>metagenomes</taxon>
        <taxon>ecological metagenomes</taxon>
    </lineage>
</organism>
<name>A0A6J6PX15_9ZZZZ</name>
<gene>
    <name evidence="1" type="ORF">UFOPK2366_01413</name>
</gene>